<name>A0A8F1MAN1_9BACT</name>
<feature type="domain" description="DUF4396" evidence="2">
    <location>
        <begin position="1"/>
        <end position="51"/>
    </location>
</feature>
<evidence type="ECO:0000256" key="1">
    <source>
        <dbReference type="SAM" id="Phobius"/>
    </source>
</evidence>
<evidence type="ECO:0000313" key="3">
    <source>
        <dbReference type="EMBL" id="QWQ31113.1"/>
    </source>
</evidence>
<protein>
    <submittedName>
        <fullName evidence="3">DUF4396 domain-containing protein</fullName>
    </submittedName>
</protein>
<organism evidence="3 4">
    <name type="scientific">Candidatus Minimicrobia vallesae</name>
    <dbReference type="NCBI Taxonomy" id="2841264"/>
    <lineage>
        <taxon>Bacteria</taxon>
        <taxon>Candidatus Saccharimonadota</taxon>
        <taxon>Candidatus Saccharimonadota incertae sedis</taxon>
        <taxon>Candidatus Minimicrobia</taxon>
    </lineage>
</organism>
<keyword evidence="1" id="KW-0472">Membrane</keyword>
<feature type="transmembrane region" description="Helical" evidence="1">
    <location>
        <begin position="27"/>
        <end position="50"/>
    </location>
</feature>
<proteinExistence type="predicted"/>
<dbReference type="AlphaFoldDB" id="A0A8F1MAN1"/>
<keyword evidence="4" id="KW-1185">Reference proteome</keyword>
<dbReference type="InterPro" id="IPR025509">
    <property type="entry name" value="DUF4396"/>
</dbReference>
<keyword evidence="1" id="KW-0812">Transmembrane</keyword>
<gene>
    <name evidence="3" type="ORF">KOY49_02825</name>
</gene>
<dbReference type="KEGG" id="mvl:KOY49_02825"/>
<evidence type="ECO:0000259" key="2">
    <source>
        <dbReference type="Pfam" id="PF14342"/>
    </source>
</evidence>
<dbReference type="EMBL" id="CP076459">
    <property type="protein sequence ID" value="QWQ31113.1"/>
    <property type="molecule type" value="Genomic_DNA"/>
</dbReference>
<accession>A0A8F1MAN1</accession>
<reference evidence="3" key="1">
    <citation type="submission" date="2021-06" db="EMBL/GenBank/DDBJ databases">
        <title>An adapted protocol for Saccharibacteria cultivation: two new species join this phylum of Candidate Phyla Radiations.</title>
        <authorList>
            <person name="Ibrahim A."/>
            <person name="Maatouk M."/>
            <person name="Raoult D."/>
            <person name="Bittar F."/>
        </authorList>
    </citation>
    <scope>NUCLEOTIDE SEQUENCE</scope>
    <source>
        <strain evidence="3">IHU2</strain>
    </source>
</reference>
<sequence>MTVVDNIIMLIIPGAMDKNLAHPIYSIIRLICMIAASFAVSYPVNLYLLVAKVTH</sequence>
<evidence type="ECO:0000313" key="4">
    <source>
        <dbReference type="Proteomes" id="UP000677117"/>
    </source>
</evidence>
<dbReference type="Pfam" id="PF14342">
    <property type="entry name" value="DUF4396"/>
    <property type="match status" value="1"/>
</dbReference>
<dbReference type="Proteomes" id="UP000677117">
    <property type="component" value="Chromosome"/>
</dbReference>
<keyword evidence="1" id="KW-1133">Transmembrane helix</keyword>